<sequence>MAIIFQNTSASLATVGVLSTETSKVDEKQVDQLRDAAAVARLDGGGAQTRGSRIPELREPRAENPTNNTHLSLETIVGILIAVILAQAHANRESISSNSKLELNLAASNAESQRSAGRVARDFAFGQAGTMMLGAGMSAQRAMKGANYQLSAARTDLPKANEAKLFASTPNLAPGARADFVKLREAHMLTAQAKGAKASMEHAKAGAIRTAGDAATRVTQGSESVAESGHRAHQAEVAGESAVANQTTQASHKDRAAIDDFQNAIQALRNTIHQSKDEAAKAIARSS</sequence>
<evidence type="ECO:0000256" key="1">
    <source>
        <dbReference type="SAM" id="Coils"/>
    </source>
</evidence>
<dbReference type="EMBL" id="UGSJ01000001">
    <property type="protein sequence ID" value="SUA90042.1"/>
    <property type="molecule type" value="Genomic_DNA"/>
</dbReference>
<dbReference type="AlphaFoldDB" id="A0AAJ4ZB42"/>
<proteinExistence type="predicted"/>
<dbReference type="RefSeq" id="WP_039408632.1">
    <property type="nucleotide sequence ID" value="NZ_CP010310.2"/>
</dbReference>
<name>A0AAJ4ZB42_PANPU</name>
<feature type="coiled-coil region" evidence="1">
    <location>
        <begin position="258"/>
        <end position="285"/>
    </location>
</feature>
<evidence type="ECO:0000256" key="2">
    <source>
        <dbReference type="SAM" id="MobiDB-lite"/>
    </source>
</evidence>
<feature type="compositionally biased region" description="Basic and acidic residues" evidence="2">
    <location>
        <begin position="53"/>
        <end position="62"/>
    </location>
</feature>
<organism evidence="3 4">
    <name type="scientific">Pandoraea pulmonicola</name>
    <dbReference type="NCBI Taxonomy" id="93221"/>
    <lineage>
        <taxon>Bacteria</taxon>
        <taxon>Pseudomonadati</taxon>
        <taxon>Pseudomonadota</taxon>
        <taxon>Betaproteobacteria</taxon>
        <taxon>Burkholderiales</taxon>
        <taxon>Burkholderiaceae</taxon>
        <taxon>Pandoraea</taxon>
    </lineage>
</organism>
<evidence type="ECO:0000313" key="3">
    <source>
        <dbReference type="EMBL" id="SUA90042.1"/>
    </source>
</evidence>
<reference evidence="3 4" key="1">
    <citation type="submission" date="2018-06" db="EMBL/GenBank/DDBJ databases">
        <authorList>
            <consortium name="Pathogen Informatics"/>
            <person name="Doyle S."/>
        </authorList>
    </citation>
    <scope>NUCLEOTIDE SEQUENCE [LARGE SCALE GENOMIC DNA]</scope>
    <source>
        <strain evidence="3 4">NCTC13159</strain>
    </source>
</reference>
<feature type="region of interest" description="Disordered" evidence="2">
    <location>
        <begin position="42"/>
        <end position="68"/>
    </location>
</feature>
<comment type="caution">
    <text evidence="3">The sequence shown here is derived from an EMBL/GenBank/DDBJ whole genome shotgun (WGS) entry which is preliminary data.</text>
</comment>
<dbReference type="Proteomes" id="UP000254589">
    <property type="component" value="Unassembled WGS sequence"/>
</dbReference>
<keyword evidence="1" id="KW-0175">Coiled coil</keyword>
<accession>A0AAJ4ZB42</accession>
<evidence type="ECO:0000313" key="4">
    <source>
        <dbReference type="Proteomes" id="UP000254589"/>
    </source>
</evidence>
<protein>
    <submittedName>
        <fullName evidence="3">Uncharacterized protein</fullName>
    </submittedName>
</protein>
<feature type="region of interest" description="Disordered" evidence="2">
    <location>
        <begin position="225"/>
        <end position="255"/>
    </location>
</feature>
<gene>
    <name evidence="3" type="ORF">NCTC13159_01521</name>
</gene>